<dbReference type="AlphaFoldDB" id="A0A316YC61"/>
<feature type="compositionally biased region" description="Polar residues" evidence="1">
    <location>
        <begin position="33"/>
        <end position="45"/>
    </location>
</feature>
<feature type="compositionally biased region" description="Polar residues" evidence="1">
    <location>
        <begin position="82"/>
        <end position="91"/>
    </location>
</feature>
<sequence>MAAALHQATKESQLTLEELDAFCVNGIVASDVQATHTQEGQSSGNGHEERDGEEDSQDMDEENMDEENMDSGNDESRIGSISRGSPANSVVTRLRVPSLVAKRPWRSLRRNSSKEDGDEKLRRRKHQRTRDDSPRSRGNPQRDSSRRHAIDNDPVSIATLAQRSDSNGNWSRDEDMNVDRDDFGSIGMGIDMQEEDAAPLCSRLMSNTSGMDTDEDSNMGKGKAVEEDACLTLSKFSNDSDRMTFNDEHENQASDNTSSTTTFRTGERESTVLGAHICPATSKPPAETSIFMVLLIALPRQSSCHRMSLFMSSHVAKRPQLCNLGDSIEQHDDEDEDEQTRPGKNVHARISSPPNSDEMREMRRRIDHLDRGAQHNGRDAVVSKSRC</sequence>
<proteinExistence type="predicted"/>
<feature type="compositionally biased region" description="Basic and acidic residues" evidence="1">
    <location>
        <begin position="171"/>
        <end position="181"/>
    </location>
</feature>
<evidence type="ECO:0000313" key="2">
    <source>
        <dbReference type="EMBL" id="PWN86862.1"/>
    </source>
</evidence>
<dbReference type="Proteomes" id="UP000245768">
    <property type="component" value="Unassembled WGS sequence"/>
</dbReference>
<feature type="region of interest" description="Disordered" evidence="1">
    <location>
        <begin position="244"/>
        <end position="265"/>
    </location>
</feature>
<feature type="compositionally biased region" description="Polar residues" evidence="1">
    <location>
        <begin position="159"/>
        <end position="170"/>
    </location>
</feature>
<feature type="compositionally biased region" description="Acidic residues" evidence="1">
    <location>
        <begin position="51"/>
        <end position="73"/>
    </location>
</feature>
<evidence type="ECO:0000313" key="3">
    <source>
        <dbReference type="Proteomes" id="UP000245768"/>
    </source>
</evidence>
<evidence type="ECO:0000256" key="1">
    <source>
        <dbReference type="SAM" id="MobiDB-lite"/>
    </source>
</evidence>
<dbReference type="InParanoid" id="A0A316YC61"/>
<feature type="compositionally biased region" description="Polar residues" evidence="1">
    <location>
        <begin position="253"/>
        <end position="264"/>
    </location>
</feature>
<dbReference type="RefSeq" id="XP_025374060.1">
    <property type="nucleotide sequence ID" value="XM_025524553.1"/>
</dbReference>
<accession>A0A316YC61</accession>
<dbReference type="EMBL" id="KZ819642">
    <property type="protein sequence ID" value="PWN86862.1"/>
    <property type="molecule type" value="Genomic_DNA"/>
</dbReference>
<protein>
    <submittedName>
        <fullName evidence="2">Uncharacterized protein</fullName>
    </submittedName>
</protein>
<feature type="compositionally biased region" description="Basic and acidic residues" evidence="1">
    <location>
        <begin position="367"/>
        <end position="378"/>
    </location>
</feature>
<name>A0A316YC61_9BASI</name>
<gene>
    <name evidence="2" type="ORF">FA10DRAFT_297937</name>
</gene>
<organism evidence="2 3">
    <name type="scientific">Acaromyces ingoldii</name>
    <dbReference type="NCBI Taxonomy" id="215250"/>
    <lineage>
        <taxon>Eukaryota</taxon>
        <taxon>Fungi</taxon>
        <taxon>Dikarya</taxon>
        <taxon>Basidiomycota</taxon>
        <taxon>Ustilaginomycotina</taxon>
        <taxon>Exobasidiomycetes</taxon>
        <taxon>Exobasidiales</taxon>
        <taxon>Cryptobasidiaceae</taxon>
        <taxon>Acaromyces</taxon>
    </lineage>
</organism>
<feature type="region of interest" description="Disordered" evidence="1">
    <location>
        <begin position="327"/>
        <end position="387"/>
    </location>
</feature>
<feature type="compositionally biased region" description="Basic and acidic residues" evidence="1">
    <location>
        <begin position="112"/>
        <end position="121"/>
    </location>
</feature>
<dbReference type="GeneID" id="37046469"/>
<keyword evidence="3" id="KW-1185">Reference proteome</keyword>
<reference evidence="2 3" key="1">
    <citation type="journal article" date="2018" name="Mol. Biol. Evol.">
        <title>Broad Genomic Sampling Reveals a Smut Pathogenic Ancestry of the Fungal Clade Ustilaginomycotina.</title>
        <authorList>
            <person name="Kijpornyongpan T."/>
            <person name="Mondo S.J."/>
            <person name="Barry K."/>
            <person name="Sandor L."/>
            <person name="Lee J."/>
            <person name="Lipzen A."/>
            <person name="Pangilinan J."/>
            <person name="LaButti K."/>
            <person name="Hainaut M."/>
            <person name="Henrissat B."/>
            <person name="Grigoriev I.V."/>
            <person name="Spatafora J.W."/>
            <person name="Aime M.C."/>
        </authorList>
    </citation>
    <scope>NUCLEOTIDE SEQUENCE [LARGE SCALE GENOMIC DNA]</scope>
    <source>
        <strain evidence="2 3">MCA 4198</strain>
    </source>
</reference>
<feature type="region of interest" description="Disordered" evidence="1">
    <location>
        <begin position="33"/>
        <end position="181"/>
    </location>
</feature>